<feature type="compositionally biased region" description="Polar residues" evidence="1">
    <location>
        <begin position="96"/>
        <end position="111"/>
    </location>
</feature>
<keyword evidence="3" id="KW-1185">Reference proteome</keyword>
<dbReference type="EMBL" id="LUUL01000118">
    <property type="protein sequence ID" value="OAI22727.1"/>
    <property type="molecule type" value="Genomic_DNA"/>
</dbReference>
<evidence type="ECO:0000256" key="1">
    <source>
        <dbReference type="SAM" id="MobiDB-lite"/>
    </source>
</evidence>
<dbReference type="AlphaFoldDB" id="A0A291IK11"/>
<gene>
    <name evidence="2" type="ORF">A1356_18970</name>
</gene>
<reference evidence="2 3" key="1">
    <citation type="submission" date="2016-03" db="EMBL/GenBank/DDBJ databases">
        <authorList>
            <person name="Heylen K."/>
            <person name="De Vos P."/>
            <person name="Vekeman B."/>
        </authorList>
    </citation>
    <scope>NUCLEOTIDE SEQUENCE [LARGE SCALE GENOMIC DNA]</scope>
    <source>
        <strain evidence="2 3">R-49807</strain>
    </source>
</reference>
<accession>A0A291IK11</accession>
<comment type="caution">
    <text evidence="2">The sequence shown here is derived from an EMBL/GenBank/DDBJ whole genome shotgun (WGS) entry which is preliminary data.</text>
</comment>
<name>A0A291IK11_9GAMM</name>
<sequence length="130" mass="13894">MADYLPVLIAHITERQDPDSGEVRISAVCKTVQPETFNLNLSKLDAARLQTFTQGRGQIMMVPIRRGEINGRAFTSVADGFIFPAHGLEATFTLKDTLSKPSPAPSQSADPNPSPDPISSGKSSSQGKPA</sequence>
<dbReference type="RefSeq" id="WP_064029430.1">
    <property type="nucleotide sequence ID" value="NZ_CP023669.1"/>
</dbReference>
<dbReference type="KEGG" id="mko:MKLM6_2298"/>
<protein>
    <submittedName>
        <fullName evidence="2">Uncharacterized protein</fullName>
    </submittedName>
</protein>
<organism evidence="2 3">
    <name type="scientific">Methylomonas koyamae</name>
    <dbReference type="NCBI Taxonomy" id="702114"/>
    <lineage>
        <taxon>Bacteria</taxon>
        <taxon>Pseudomonadati</taxon>
        <taxon>Pseudomonadota</taxon>
        <taxon>Gammaproteobacteria</taxon>
        <taxon>Methylococcales</taxon>
        <taxon>Methylococcaceae</taxon>
        <taxon>Methylomonas</taxon>
    </lineage>
</organism>
<feature type="compositionally biased region" description="Low complexity" evidence="1">
    <location>
        <begin position="117"/>
        <end position="130"/>
    </location>
</feature>
<dbReference type="Proteomes" id="UP000077734">
    <property type="component" value="Unassembled WGS sequence"/>
</dbReference>
<evidence type="ECO:0000313" key="3">
    <source>
        <dbReference type="Proteomes" id="UP000077734"/>
    </source>
</evidence>
<evidence type="ECO:0000313" key="2">
    <source>
        <dbReference type="EMBL" id="OAI22727.1"/>
    </source>
</evidence>
<proteinExistence type="predicted"/>
<feature type="region of interest" description="Disordered" evidence="1">
    <location>
        <begin position="96"/>
        <end position="130"/>
    </location>
</feature>